<keyword evidence="5" id="KW-1185">Reference proteome</keyword>
<dbReference type="SUPFAM" id="SSF49899">
    <property type="entry name" value="Concanavalin A-like lectins/glucanases"/>
    <property type="match status" value="1"/>
</dbReference>
<dbReference type="RefSeq" id="WP_320249465.1">
    <property type="nucleotide sequence ID" value="NZ_JAVIIQ010000006.1"/>
</dbReference>
<evidence type="ECO:0000259" key="3">
    <source>
        <dbReference type="PROSITE" id="PS51762"/>
    </source>
</evidence>
<accession>A0ABU5A9V1</accession>
<dbReference type="Gene3D" id="2.60.120.200">
    <property type="match status" value="1"/>
</dbReference>
<dbReference type="InterPro" id="IPR013320">
    <property type="entry name" value="ConA-like_dom_sf"/>
</dbReference>
<organism evidence="4 5">
    <name type="scientific">Mesorhizobium vachelliae</name>
    <dbReference type="NCBI Taxonomy" id="3072309"/>
    <lineage>
        <taxon>Bacteria</taxon>
        <taxon>Pseudomonadati</taxon>
        <taxon>Pseudomonadota</taxon>
        <taxon>Alphaproteobacteria</taxon>
        <taxon>Hyphomicrobiales</taxon>
        <taxon>Phyllobacteriaceae</taxon>
        <taxon>Mesorhizobium</taxon>
    </lineage>
</organism>
<evidence type="ECO:0000256" key="2">
    <source>
        <dbReference type="SAM" id="SignalP"/>
    </source>
</evidence>
<comment type="similarity">
    <text evidence="1">Belongs to the glycosyl hydrolase 16 family.</text>
</comment>
<dbReference type="InterPro" id="IPR000757">
    <property type="entry name" value="Beta-glucanase-like"/>
</dbReference>
<dbReference type="EMBL" id="JAVIIQ010000006">
    <property type="protein sequence ID" value="MDX8532976.1"/>
    <property type="molecule type" value="Genomic_DNA"/>
</dbReference>
<gene>
    <name evidence="4" type="ORF">RFM42_18455</name>
</gene>
<evidence type="ECO:0000256" key="1">
    <source>
        <dbReference type="ARBA" id="ARBA00006865"/>
    </source>
</evidence>
<comment type="caution">
    <text evidence="4">The sequence shown here is derived from an EMBL/GenBank/DDBJ whole genome shotgun (WGS) entry which is preliminary data.</text>
</comment>
<reference evidence="4 5" key="1">
    <citation type="submission" date="2023-08" db="EMBL/GenBank/DDBJ databases">
        <title>Implementing the SeqCode for naming new Mesorhizobium species isolated from Vachellia karroo root nodules.</title>
        <authorList>
            <person name="Van Lill M."/>
        </authorList>
    </citation>
    <scope>NUCLEOTIDE SEQUENCE [LARGE SCALE GENOMIC DNA]</scope>
    <source>
        <strain evidence="4 5">VK25D</strain>
    </source>
</reference>
<name>A0ABU5A9V1_9HYPH</name>
<evidence type="ECO:0000313" key="4">
    <source>
        <dbReference type="EMBL" id="MDX8532976.1"/>
    </source>
</evidence>
<feature type="domain" description="GH16" evidence="3">
    <location>
        <begin position="43"/>
        <end position="264"/>
    </location>
</feature>
<dbReference type="PROSITE" id="PS51762">
    <property type="entry name" value="GH16_2"/>
    <property type="match status" value="1"/>
</dbReference>
<dbReference type="Proteomes" id="UP001285154">
    <property type="component" value="Unassembled WGS sequence"/>
</dbReference>
<feature type="signal peptide" evidence="2">
    <location>
        <begin position="1"/>
        <end position="27"/>
    </location>
</feature>
<sequence>MDITRRELLVPLCASVAMPLLAGRAFAQTAAEQGAKPALGPLPDWSKVKLQLWKYDNPFVPSQWNEPKLGGYGWKGENVKVVGGELQLTVSEKASAQVITGGKSDSSSARWEVDVTLPKMRPGLIAAPLWTFNDKAHEEIDFEIVGTKGLQLTVWASVNNQHKSVWVKWIELGDLSGKRYRLGIEYEAGKRVTFLVNGKEAAVVTPADTAGGAFPNNPMRPYFDLWVAAGTVMDPRWAGQWEPMAPTDKLVMTIHGYKRTDLGS</sequence>
<dbReference type="Pfam" id="PF00722">
    <property type="entry name" value="Glyco_hydro_16"/>
    <property type="match status" value="1"/>
</dbReference>
<keyword evidence="2" id="KW-0732">Signal</keyword>
<feature type="chain" id="PRO_5046393682" evidence="2">
    <location>
        <begin position="28"/>
        <end position="264"/>
    </location>
</feature>
<protein>
    <submittedName>
        <fullName evidence="4">Family 16 glycosylhydrolase</fullName>
    </submittedName>
</protein>
<evidence type="ECO:0000313" key="5">
    <source>
        <dbReference type="Proteomes" id="UP001285154"/>
    </source>
</evidence>
<proteinExistence type="inferred from homology"/>